<evidence type="ECO:0000259" key="5">
    <source>
        <dbReference type="PROSITE" id="PS50931"/>
    </source>
</evidence>
<dbReference type="PRINTS" id="PR00039">
    <property type="entry name" value="HTHLYSR"/>
</dbReference>
<dbReference type="SUPFAM" id="SSF46785">
    <property type="entry name" value="Winged helix' DNA-binding domain"/>
    <property type="match status" value="1"/>
</dbReference>
<dbReference type="PANTHER" id="PTHR30346">
    <property type="entry name" value="TRANSCRIPTIONAL DUAL REGULATOR HCAR-RELATED"/>
    <property type="match status" value="1"/>
</dbReference>
<evidence type="ECO:0000313" key="6">
    <source>
        <dbReference type="EMBL" id="MBJ7596979.1"/>
    </source>
</evidence>
<evidence type="ECO:0000256" key="1">
    <source>
        <dbReference type="ARBA" id="ARBA00009437"/>
    </source>
</evidence>
<dbReference type="Gene3D" id="1.10.10.10">
    <property type="entry name" value="Winged helix-like DNA-binding domain superfamily/Winged helix DNA-binding domain"/>
    <property type="match status" value="1"/>
</dbReference>
<dbReference type="InterPro" id="IPR036390">
    <property type="entry name" value="WH_DNA-bd_sf"/>
</dbReference>
<proteinExistence type="inferred from homology"/>
<evidence type="ECO:0000256" key="3">
    <source>
        <dbReference type="ARBA" id="ARBA00023125"/>
    </source>
</evidence>
<protein>
    <submittedName>
        <fullName evidence="6">LysR family transcriptional regulator</fullName>
    </submittedName>
</protein>
<keyword evidence="7" id="KW-1185">Reference proteome</keyword>
<dbReference type="Proteomes" id="UP000612893">
    <property type="component" value="Unassembled WGS sequence"/>
</dbReference>
<dbReference type="Gene3D" id="3.40.190.10">
    <property type="entry name" value="Periplasmic binding protein-like II"/>
    <property type="match status" value="2"/>
</dbReference>
<reference evidence="6" key="1">
    <citation type="submission" date="2020-10" db="EMBL/GenBank/DDBJ databases">
        <title>Ca. Dormibacterota MAGs.</title>
        <authorList>
            <person name="Montgomery K."/>
        </authorList>
    </citation>
    <scope>NUCLEOTIDE SEQUENCE [LARGE SCALE GENOMIC DNA]</scope>
    <source>
        <strain evidence="6">SC8812_S17_10</strain>
    </source>
</reference>
<dbReference type="SUPFAM" id="SSF53850">
    <property type="entry name" value="Periplasmic binding protein-like II"/>
    <property type="match status" value="1"/>
</dbReference>
<name>A0A934JZE1_9BACT</name>
<dbReference type="InterPro" id="IPR000847">
    <property type="entry name" value="LysR_HTH_N"/>
</dbReference>
<organism evidence="6 7">
    <name type="scientific">Candidatus Nephthysia bennettiae</name>
    <dbReference type="NCBI Taxonomy" id="3127016"/>
    <lineage>
        <taxon>Bacteria</taxon>
        <taxon>Bacillati</taxon>
        <taxon>Candidatus Dormiibacterota</taxon>
        <taxon>Candidatus Dormibacteria</taxon>
        <taxon>Candidatus Dormibacterales</taxon>
        <taxon>Candidatus Dormibacteraceae</taxon>
        <taxon>Candidatus Nephthysia</taxon>
    </lineage>
</organism>
<dbReference type="RefSeq" id="WP_338198848.1">
    <property type="nucleotide sequence ID" value="NZ_JAEKNR010000031.1"/>
</dbReference>
<dbReference type="Pfam" id="PF03466">
    <property type="entry name" value="LysR_substrate"/>
    <property type="match status" value="1"/>
</dbReference>
<dbReference type="PANTHER" id="PTHR30346:SF0">
    <property type="entry name" value="HCA OPERON TRANSCRIPTIONAL ACTIVATOR HCAR"/>
    <property type="match status" value="1"/>
</dbReference>
<evidence type="ECO:0000256" key="2">
    <source>
        <dbReference type="ARBA" id="ARBA00023015"/>
    </source>
</evidence>
<dbReference type="PROSITE" id="PS50931">
    <property type="entry name" value="HTH_LYSR"/>
    <property type="match status" value="1"/>
</dbReference>
<dbReference type="FunFam" id="1.10.10.10:FF:000001">
    <property type="entry name" value="LysR family transcriptional regulator"/>
    <property type="match status" value="1"/>
</dbReference>
<comment type="similarity">
    <text evidence="1">Belongs to the LysR transcriptional regulatory family.</text>
</comment>
<evidence type="ECO:0000313" key="7">
    <source>
        <dbReference type="Proteomes" id="UP000612893"/>
    </source>
</evidence>
<keyword evidence="4" id="KW-0804">Transcription</keyword>
<dbReference type="AlphaFoldDB" id="A0A934JZE1"/>
<gene>
    <name evidence="6" type="ORF">JF922_02680</name>
</gene>
<dbReference type="InterPro" id="IPR005119">
    <property type="entry name" value="LysR_subst-bd"/>
</dbReference>
<dbReference type="EMBL" id="JAEKNR010000031">
    <property type="protein sequence ID" value="MBJ7596979.1"/>
    <property type="molecule type" value="Genomic_DNA"/>
</dbReference>
<feature type="domain" description="HTH lysR-type" evidence="5">
    <location>
        <begin position="1"/>
        <end position="58"/>
    </location>
</feature>
<dbReference type="InterPro" id="IPR036388">
    <property type="entry name" value="WH-like_DNA-bd_sf"/>
</dbReference>
<evidence type="ECO:0000256" key="4">
    <source>
        <dbReference type="ARBA" id="ARBA00023163"/>
    </source>
</evidence>
<keyword evidence="3" id="KW-0238">DNA-binding</keyword>
<dbReference type="Pfam" id="PF00126">
    <property type="entry name" value="HTH_1"/>
    <property type="match status" value="1"/>
</dbReference>
<comment type="caution">
    <text evidence="6">The sequence shown here is derived from an EMBL/GenBank/DDBJ whole genome shotgun (WGS) entry which is preliminary data.</text>
</comment>
<sequence length="293" mass="32466">MELRHLRYFIAVAEELHFSRAAARLHIAQPPLSQQIKQLETELHTQLLWRTKRRVELTVAGEAFLEEARKTLVQAEHAARVAQSIGAGETGQVQLGFVDSALPGFLPRLLRGFRERHPDVQIVLHELTSGQQIEALKRAEIQLAVLRPTRAGAQVAFHEIGSEGLLVALPAEHRLTELEKVPVEELEHEGWVLFPRLVSPGLHDHLVGICRKAGFVPRVVQEGREGHTIVGLVAAGVGISLVAESMSQLGATGVVYRPLQVPVTRLPMSVAWRRDERARVVHSFVEIAKAQSP</sequence>
<dbReference type="GO" id="GO:0003677">
    <property type="term" value="F:DNA binding"/>
    <property type="evidence" value="ECO:0007669"/>
    <property type="project" value="UniProtKB-KW"/>
</dbReference>
<keyword evidence="2" id="KW-0805">Transcription regulation</keyword>
<accession>A0A934JZE1</accession>
<dbReference type="CDD" id="cd08414">
    <property type="entry name" value="PBP2_LTTR_aromatics_like"/>
    <property type="match status" value="1"/>
</dbReference>